<dbReference type="Pfam" id="PF00640">
    <property type="entry name" value="PID"/>
    <property type="match status" value="1"/>
</dbReference>
<organism evidence="2 3">
    <name type="scientific">Oopsacas minuta</name>
    <dbReference type="NCBI Taxonomy" id="111878"/>
    <lineage>
        <taxon>Eukaryota</taxon>
        <taxon>Metazoa</taxon>
        <taxon>Porifera</taxon>
        <taxon>Hexactinellida</taxon>
        <taxon>Hexasterophora</taxon>
        <taxon>Lyssacinosida</taxon>
        <taxon>Leucopsacidae</taxon>
        <taxon>Oopsacas</taxon>
    </lineage>
</organism>
<name>A0AAV7K9Q2_9METZ</name>
<evidence type="ECO:0000259" key="1">
    <source>
        <dbReference type="SMART" id="SM00462"/>
    </source>
</evidence>
<feature type="domain" description="PID" evidence="1">
    <location>
        <begin position="1"/>
        <end position="136"/>
    </location>
</feature>
<dbReference type="SMART" id="SM00462">
    <property type="entry name" value="PTB"/>
    <property type="match status" value="1"/>
</dbReference>
<dbReference type="Proteomes" id="UP001165289">
    <property type="component" value="Unassembled WGS sequence"/>
</dbReference>
<comment type="caution">
    <text evidence="2">The sequence shown here is derived from an EMBL/GenBank/DDBJ whole genome shotgun (WGS) entry which is preliminary data.</text>
</comment>
<accession>A0AAV7K9Q2</accession>
<gene>
    <name evidence="2" type="ORF">LOD99_564</name>
</gene>
<evidence type="ECO:0000313" key="3">
    <source>
        <dbReference type="Proteomes" id="UP001165289"/>
    </source>
</evidence>
<sequence>MSFYSLSANFIGSVSTRKGSGREVAKEAMARILSERRRMRVTSVQPVLVEVTCSGVTTHVIEKAHSLNTSIPPIHFSIKNVTYSAVQGSRSVAYIVRDDHQQDKFTCYVYETEEQVDFVLDIFQKAFDTYKKSKLALINSKS</sequence>
<dbReference type="AlphaFoldDB" id="A0AAV7K9Q2"/>
<proteinExistence type="predicted"/>
<dbReference type="InterPro" id="IPR006020">
    <property type="entry name" value="PTB/PI_dom"/>
</dbReference>
<keyword evidence="3" id="KW-1185">Reference proteome</keyword>
<dbReference type="EMBL" id="JAKMXF010000111">
    <property type="protein sequence ID" value="KAI6657822.1"/>
    <property type="molecule type" value="Genomic_DNA"/>
</dbReference>
<dbReference type="SUPFAM" id="SSF50729">
    <property type="entry name" value="PH domain-like"/>
    <property type="match status" value="1"/>
</dbReference>
<reference evidence="2 3" key="1">
    <citation type="journal article" date="2023" name="BMC Biol.">
        <title>The compact genome of the sponge Oopsacas minuta (Hexactinellida) is lacking key metazoan core genes.</title>
        <authorList>
            <person name="Santini S."/>
            <person name="Schenkelaars Q."/>
            <person name="Jourda C."/>
            <person name="Duchesne M."/>
            <person name="Belahbib H."/>
            <person name="Rocher C."/>
            <person name="Selva M."/>
            <person name="Riesgo A."/>
            <person name="Vervoort M."/>
            <person name="Leys S.P."/>
            <person name="Kodjabachian L."/>
            <person name="Le Bivic A."/>
            <person name="Borchiellini C."/>
            <person name="Claverie J.M."/>
            <person name="Renard E."/>
        </authorList>
    </citation>
    <scope>NUCLEOTIDE SEQUENCE [LARGE SCALE GENOMIC DNA]</scope>
    <source>
        <strain evidence="2">SPO-2</strain>
    </source>
</reference>
<protein>
    <recommendedName>
        <fullName evidence="1">PID domain-containing protein</fullName>
    </recommendedName>
</protein>
<evidence type="ECO:0000313" key="2">
    <source>
        <dbReference type="EMBL" id="KAI6657822.1"/>
    </source>
</evidence>
<dbReference type="InterPro" id="IPR011993">
    <property type="entry name" value="PH-like_dom_sf"/>
</dbReference>
<dbReference type="Gene3D" id="2.30.29.30">
    <property type="entry name" value="Pleckstrin-homology domain (PH domain)/Phosphotyrosine-binding domain (PTB)"/>
    <property type="match status" value="1"/>
</dbReference>